<feature type="compositionally biased region" description="Pro residues" evidence="1">
    <location>
        <begin position="89"/>
        <end position="99"/>
    </location>
</feature>
<dbReference type="GO" id="GO:0000175">
    <property type="term" value="F:3'-5'-RNA exonuclease activity"/>
    <property type="evidence" value="ECO:0007669"/>
    <property type="project" value="TreeGrafter"/>
</dbReference>
<proteinExistence type="predicted"/>
<dbReference type="InterPro" id="IPR005135">
    <property type="entry name" value="Endo/exonuclease/phosphatase"/>
</dbReference>
<protein>
    <recommendedName>
        <fullName evidence="2">Endonuclease/exonuclease/phosphatase domain-containing protein</fullName>
    </recommendedName>
</protein>
<name>A0A9Q0H2N4_9MAGN</name>
<dbReference type="Gene3D" id="3.60.10.10">
    <property type="entry name" value="Endonuclease/exonuclease/phosphatase"/>
    <property type="match status" value="2"/>
</dbReference>
<dbReference type="InterPro" id="IPR050410">
    <property type="entry name" value="CCR4/nocturin_mRNA_transcr"/>
</dbReference>
<gene>
    <name evidence="3" type="ORF">NE237_024662</name>
</gene>
<accession>A0A9Q0H2N4</accession>
<dbReference type="OrthoDB" id="428734at2759"/>
<dbReference type="Proteomes" id="UP001141806">
    <property type="component" value="Unassembled WGS sequence"/>
</dbReference>
<keyword evidence="4" id="KW-1185">Reference proteome</keyword>
<evidence type="ECO:0000313" key="4">
    <source>
        <dbReference type="Proteomes" id="UP001141806"/>
    </source>
</evidence>
<feature type="region of interest" description="Disordered" evidence="1">
    <location>
        <begin position="472"/>
        <end position="491"/>
    </location>
</feature>
<reference evidence="3" key="1">
    <citation type="journal article" date="2023" name="Plant J.">
        <title>The genome of the king protea, Protea cynaroides.</title>
        <authorList>
            <person name="Chang J."/>
            <person name="Duong T.A."/>
            <person name="Schoeman C."/>
            <person name="Ma X."/>
            <person name="Roodt D."/>
            <person name="Barker N."/>
            <person name="Li Z."/>
            <person name="Van de Peer Y."/>
            <person name="Mizrachi E."/>
        </authorList>
    </citation>
    <scope>NUCLEOTIDE SEQUENCE</scope>
    <source>
        <tissue evidence="3">Young leaves</tissue>
    </source>
</reference>
<evidence type="ECO:0000256" key="1">
    <source>
        <dbReference type="SAM" id="MobiDB-lite"/>
    </source>
</evidence>
<feature type="domain" description="Endonuclease/exonuclease/phosphatase" evidence="2">
    <location>
        <begin position="129"/>
        <end position="360"/>
    </location>
</feature>
<evidence type="ECO:0000313" key="3">
    <source>
        <dbReference type="EMBL" id="KAJ4957551.1"/>
    </source>
</evidence>
<evidence type="ECO:0000259" key="2">
    <source>
        <dbReference type="Pfam" id="PF03372"/>
    </source>
</evidence>
<organism evidence="3 4">
    <name type="scientific">Protea cynaroides</name>
    <dbReference type="NCBI Taxonomy" id="273540"/>
    <lineage>
        <taxon>Eukaryota</taxon>
        <taxon>Viridiplantae</taxon>
        <taxon>Streptophyta</taxon>
        <taxon>Embryophyta</taxon>
        <taxon>Tracheophyta</taxon>
        <taxon>Spermatophyta</taxon>
        <taxon>Magnoliopsida</taxon>
        <taxon>Proteales</taxon>
        <taxon>Proteaceae</taxon>
        <taxon>Protea</taxon>
    </lineage>
</organism>
<dbReference type="InterPro" id="IPR036691">
    <property type="entry name" value="Endo/exonu/phosph_ase_sf"/>
</dbReference>
<feature type="region of interest" description="Disordered" evidence="1">
    <location>
        <begin position="22"/>
        <end position="52"/>
    </location>
</feature>
<dbReference type="SUPFAM" id="SSF56219">
    <property type="entry name" value="DNase I-like"/>
    <property type="match status" value="1"/>
</dbReference>
<comment type="caution">
    <text evidence="3">The sequence shown here is derived from an EMBL/GenBank/DDBJ whole genome shotgun (WGS) entry which is preliminary data.</text>
</comment>
<dbReference type="EMBL" id="JAMYWD010000010">
    <property type="protein sequence ID" value="KAJ4957551.1"/>
    <property type="molecule type" value="Genomic_DNA"/>
</dbReference>
<dbReference type="AlphaFoldDB" id="A0A9Q0H2N4"/>
<dbReference type="PANTHER" id="PTHR12121">
    <property type="entry name" value="CARBON CATABOLITE REPRESSOR PROTEIN 4"/>
    <property type="match status" value="1"/>
</dbReference>
<sequence>MRFAASSSFHCFAAAAAADATMHSSRASYRGGRGSWRRGLSDRPNGSRETLVSGDSHFRSVRDTNYEFRQGHRGNYGNSGGIPPQNFRPRPPFGQSPPPRTRRPKPLDFRNWEYALKQPPSHCERFTVLSYNILADYLAMNHRRELYFHIPRHILDWQRRMKSIIFELGLWSPDIISFQEVDRFQDLEEALKLQGYEGIWKMRTGNAVDGCAIFWRRTRFKLLHEEFIEFNKLGLRDNVAQICVLESSGSKPGENGTAAFPSSHANRVVVCNIHVLYNPKRGEIKLGQVRVLLDRAHAISKIWNDAPLVISGDFNCTPKSPLYNYISGQKLSLSGLARDQISGQHSAEIAAPKWFTPNSGGGLNRAKTASNPLGASTFVDETQVGIEQNNCFPNVHEQNKPHTDVENAPSIENFSPPQNVNSVIDISADVQCRNRNNVSFAAGKETKQDSVEGHKDEFGSAVHVLDGCLEGSPSSNQGEGGLAVNLGDDSNHELTPPVSCCDDFQPGQQPEVREEGRVITSNSIPGSLSEQSQSDSDVNCLMVEATPEEAVHKDVESGSVDIDVSVPFLKANNYSTERRLDEKNVSVSISDNSSSVLVTDMRFLDGAEVSVVKSSELLSSEQVTAKEKSNPSTHYVSLDQKLSDLSVDNLDEVPDKSENVDEDHSSFSPEKYNSECILGIEIDCNKFIGTSSVETDKFLEECRTIPNKSTLNPPSDEIEDDSPLHLETEPTKVEKYAYNPYLWTPAEIETASGNSDCKLLEHPLKLKSTYAEVEDYCGTRDPSREPAVTSYNRRFLGTVDYIWCSEGLQTVKVLDTIPKHVLQQTPGFPTHKWGSDHIALACQLAFAKDTVQS</sequence>
<dbReference type="Pfam" id="PF03372">
    <property type="entry name" value="Exo_endo_phos"/>
    <property type="match status" value="1"/>
</dbReference>
<dbReference type="PANTHER" id="PTHR12121:SF85">
    <property type="entry name" value="CARBON CATABOLITE REPRESSOR PROTEIN 4 HOMOLOG 6"/>
    <property type="match status" value="1"/>
</dbReference>
<feature type="region of interest" description="Disordered" evidence="1">
    <location>
        <begin position="69"/>
        <end position="105"/>
    </location>
</feature>